<dbReference type="NCBIfam" id="TIGR03949">
    <property type="entry name" value="bact_IIb_cerein"/>
    <property type="match status" value="1"/>
</dbReference>
<reference evidence="1 2" key="1">
    <citation type="journal article" date="2020" name="Microorganisms">
        <title>Osmotic Adaptation and Compatible Solute Biosynthesis of Phototrophic Bacteria as Revealed from Genome Analyses.</title>
        <authorList>
            <person name="Imhoff J.F."/>
            <person name="Rahn T."/>
            <person name="Kunzel S."/>
            <person name="Keller A."/>
            <person name="Neulinger S.C."/>
        </authorList>
    </citation>
    <scope>NUCLEOTIDE SEQUENCE [LARGE SCALE GENOMIC DNA]</scope>
    <source>
        <strain evidence="1 2">DSM 15382</strain>
    </source>
</reference>
<accession>A0ABS1D1W4</accession>
<dbReference type="EMBL" id="NRSG01000215">
    <property type="protein sequence ID" value="MBK1660818.1"/>
    <property type="molecule type" value="Genomic_DNA"/>
</dbReference>
<dbReference type="Proteomes" id="UP000697995">
    <property type="component" value="Unassembled WGS sequence"/>
</dbReference>
<evidence type="ECO:0000313" key="2">
    <source>
        <dbReference type="Proteomes" id="UP000697995"/>
    </source>
</evidence>
<evidence type="ECO:0000313" key="1">
    <source>
        <dbReference type="EMBL" id="MBK1660818.1"/>
    </source>
</evidence>
<name>A0ABS1D1W4_9PROT</name>
<protein>
    <recommendedName>
        <fullName evidence="3">Bacteriocin</fullName>
    </recommendedName>
</protein>
<proteinExistence type="predicted"/>
<keyword evidence="2" id="KW-1185">Reference proteome</keyword>
<sequence>MSNITTLTDAELDAVSGGFIIPVISVKVIGGNGGSAVSGIATGNNKGFVVKIGNGNTGGNSANGNISFNF</sequence>
<dbReference type="InterPro" id="IPR023991">
    <property type="entry name" value="Bacteriocin_IIb_lactobn/cerein"/>
</dbReference>
<evidence type="ECO:0008006" key="3">
    <source>
        <dbReference type="Google" id="ProtNLM"/>
    </source>
</evidence>
<gene>
    <name evidence="1" type="ORF">CKO45_21590</name>
</gene>
<comment type="caution">
    <text evidence="1">The sequence shown here is derived from an EMBL/GenBank/DDBJ whole genome shotgun (WGS) entry which is preliminary data.</text>
</comment>
<organism evidence="1 2">
    <name type="scientific">Paracraurococcus ruber</name>
    <dbReference type="NCBI Taxonomy" id="77675"/>
    <lineage>
        <taxon>Bacteria</taxon>
        <taxon>Pseudomonadati</taxon>
        <taxon>Pseudomonadota</taxon>
        <taxon>Alphaproteobacteria</taxon>
        <taxon>Acetobacterales</taxon>
        <taxon>Roseomonadaceae</taxon>
        <taxon>Paracraurococcus</taxon>
    </lineage>
</organism>
<dbReference type="RefSeq" id="WP_133222250.1">
    <property type="nucleotide sequence ID" value="NZ_NRSG01000215.1"/>
</dbReference>